<dbReference type="RefSeq" id="XP_040719110.1">
    <property type="nucleotide sequence ID" value="XM_040858082.1"/>
</dbReference>
<protein>
    <submittedName>
        <fullName evidence="1">Uncharacterized protein</fullName>
    </submittedName>
</protein>
<dbReference type="Proteomes" id="UP000193689">
    <property type="component" value="Unassembled WGS sequence"/>
</dbReference>
<sequence>MDLPTPTGQEQQLHDEGCFPSQPCFHSGGLLGGNRASNVRAQPFSLAGLVTLQQDTQSWFDQCQTQTKCGFEAKKPSTIWIWLSSPMILWDHPSSPLRSGTINKCSASVPANVVSFAGFVLWAELRRPPGRQGFLAVVSKRTISESLCPKNSRVDMSLDP</sequence>
<organism evidence="1 2">
    <name type="scientific">Pseudomassariella vexata</name>
    <dbReference type="NCBI Taxonomy" id="1141098"/>
    <lineage>
        <taxon>Eukaryota</taxon>
        <taxon>Fungi</taxon>
        <taxon>Dikarya</taxon>
        <taxon>Ascomycota</taxon>
        <taxon>Pezizomycotina</taxon>
        <taxon>Sordariomycetes</taxon>
        <taxon>Xylariomycetidae</taxon>
        <taxon>Amphisphaeriales</taxon>
        <taxon>Pseudomassariaceae</taxon>
        <taxon>Pseudomassariella</taxon>
    </lineage>
</organism>
<evidence type="ECO:0000313" key="1">
    <source>
        <dbReference type="EMBL" id="ORY68823.1"/>
    </source>
</evidence>
<comment type="caution">
    <text evidence="1">The sequence shown here is derived from an EMBL/GenBank/DDBJ whole genome shotgun (WGS) entry which is preliminary data.</text>
</comment>
<dbReference type="GeneID" id="63774294"/>
<accession>A0A1Y2EB64</accession>
<dbReference type="AlphaFoldDB" id="A0A1Y2EB64"/>
<dbReference type="EMBL" id="MCFJ01000003">
    <property type="protein sequence ID" value="ORY68823.1"/>
    <property type="molecule type" value="Genomic_DNA"/>
</dbReference>
<keyword evidence="2" id="KW-1185">Reference proteome</keyword>
<proteinExistence type="predicted"/>
<dbReference type="InParanoid" id="A0A1Y2EB64"/>
<evidence type="ECO:0000313" key="2">
    <source>
        <dbReference type="Proteomes" id="UP000193689"/>
    </source>
</evidence>
<reference evidence="1 2" key="1">
    <citation type="submission" date="2016-07" db="EMBL/GenBank/DDBJ databases">
        <title>Pervasive Adenine N6-methylation of Active Genes in Fungi.</title>
        <authorList>
            <consortium name="DOE Joint Genome Institute"/>
            <person name="Mondo S.J."/>
            <person name="Dannebaum R.O."/>
            <person name="Kuo R.C."/>
            <person name="Labutti K."/>
            <person name="Haridas S."/>
            <person name="Kuo A."/>
            <person name="Salamov A."/>
            <person name="Ahrendt S.R."/>
            <person name="Lipzen A."/>
            <person name="Sullivan W."/>
            <person name="Andreopoulos W.B."/>
            <person name="Clum A."/>
            <person name="Lindquist E."/>
            <person name="Daum C."/>
            <person name="Ramamoorthy G.K."/>
            <person name="Gryganskyi A."/>
            <person name="Culley D."/>
            <person name="Magnuson J.K."/>
            <person name="James T.Y."/>
            <person name="O'Malley M.A."/>
            <person name="Stajich J.E."/>
            <person name="Spatafora J.W."/>
            <person name="Visel A."/>
            <person name="Grigoriev I.V."/>
        </authorList>
    </citation>
    <scope>NUCLEOTIDE SEQUENCE [LARGE SCALE GENOMIC DNA]</scope>
    <source>
        <strain evidence="1 2">CBS 129021</strain>
    </source>
</reference>
<gene>
    <name evidence="1" type="ORF">BCR38DRAFT_406712</name>
</gene>
<name>A0A1Y2EB64_9PEZI</name>